<dbReference type="eggNOG" id="ENOG502TBGD">
    <property type="taxonomic scope" value="Eukaryota"/>
</dbReference>
<name>G1PEQ1_MYOLU</name>
<dbReference type="GO" id="GO:0002764">
    <property type="term" value="P:immune response-regulating signaling pathway"/>
    <property type="evidence" value="ECO:0007669"/>
    <property type="project" value="TreeGrafter"/>
</dbReference>
<dbReference type="PANTHER" id="PTHR11738">
    <property type="entry name" value="MHC CLASS I NK CELL RECEPTOR"/>
    <property type="match status" value="1"/>
</dbReference>
<evidence type="ECO:0000256" key="1">
    <source>
        <dbReference type="ARBA" id="ARBA00022729"/>
    </source>
</evidence>
<evidence type="ECO:0000256" key="4">
    <source>
        <dbReference type="SAM" id="MobiDB-lite"/>
    </source>
</evidence>
<keyword evidence="1 5" id="KW-0732">Signal</keyword>
<feature type="chain" id="PRO_5003417780" evidence="5">
    <location>
        <begin position="25"/>
        <end position="149"/>
    </location>
</feature>
<protein>
    <submittedName>
        <fullName evidence="6">Uncharacterized protein</fullName>
    </submittedName>
</protein>
<evidence type="ECO:0000313" key="7">
    <source>
        <dbReference type="Proteomes" id="UP000001074"/>
    </source>
</evidence>
<dbReference type="Pfam" id="PF13895">
    <property type="entry name" value="Ig_2"/>
    <property type="match status" value="1"/>
</dbReference>
<dbReference type="OMA" id="PERRYQN"/>
<dbReference type="InterPro" id="IPR013783">
    <property type="entry name" value="Ig-like_fold"/>
</dbReference>
<dbReference type="SUPFAM" id="SSF48726">
    <property type="entry name" value="Immunoglobulin"/>
    <property type="match status" value="1"/>
</dbReference>
<dbReference type="FunFam" id="2.60.40.10:FF:000049">
    <property type="entry name" value="Leukocyte immunoglobulin-like receptor subfamily B member 1"/>
    <property type="match status" value="1"/>
</dbReference>
<dbReference type="InterPro" id="IPR050412">
    <property type="entry name" value="Ig-like_Receptors_ImmuneReg"/>
</dbReference>
<reference evidence="6" key="2">
    <citation type="submission" date="2025-08" db="UniProtKB">
        <authorList>
            <consortium name="Ensembl"/>
        </authorList>
    </citation>
    <scope>IDENTIFICATION</scope>
</reference>
<dbReference type="Ensembl" id="ENSMLUT00000009874.2">
    <property type="protein sequence ID" value="ENSMLUP00000009002.2"/>
    <property type="gene ID" value="ENSMLUG00000009888.2"/>
</dbReference>
<accession>G1PEQ1</accession>
<dbReference type="AlphaFoldDB" id="G1PEQ1"/>
<keyword evidence="3" id="KW-0393">Immunoglobulin domain</keyword>
<dbReference type="PANTHER" id="PTHR11738:SF129">
    <property type="entry name" value="LEUKOCYTE-ASSOCIATED IMMUNOGLOBULIN-LIKE RECEPTOR 1"/>
    <property type="match status" value="1"/>
</dbReference>
<dbReference type="InParanoid" id="G1PEQ1"/>
<dbReference type="HOGENOM" id="CLU_021100_7_1_1"/>
<organism evidence="6 7">
    <name type="scientific">Myotis lucifugus</name>
    <name type="common">Little brown bat</name>
    <dbReference type="NCBI Taxonomy" id="59463"/>
    <lineage>
        <taxon>Eukaryota</taxon>
        <taxon>Metazoa</taxon>
        <taxon>Chordata</taxon>
        <taxon>Craniata</taxon>
        <taxon>Vertebrata</taxon>
        <taxon>Euteleostomi</taxon>
        <taxon>Mammalia</taxon>
        <taxon>Eutheria</taxon>
        <taxon>Laurasiatheria</taxon>
        <taxon>Chiroptera</taxon>
        <taxon>Yangochiroptera</taxon>
        <taxon>Vespertilionidae</taxon>
        <taxon>Myotis</taxon>
    </lineage>
</organism>
<reference evidence="6" key="3">
    <citation type="submission" date="2025-09" db="UniProtKB">
        <authorList>
            <consortium name="Ensembl"/>
        </authorList>
    </citation>
    <scope>IDENTIFICATION</scope>
</reference>
<evidence type="ECO:0000256" key="2">
    <source>
        <dbReference type="ARBA" id="ARBA00023157"/>
    </source>
</evidence>
<dbReference type="Gene3D" id="2.60.40.10">
    <property type="entry name" value="Immunoglobulins"/>
    <property type="match status" value="1"/>
</dbReference>
<dbReference type="Proteomes" id="UP000001074">
    <property type="component" value="Unassembled WGS sequence"/>
</dbReference>
<dbReference type="GeneTree" id="ENSGT01100000263478"/>
<evidence type="ECO:0000313" key="6">
    <source>
        <dbReference type="Ensembl" id="ENSMLUP00000009002.2"/>
    </source>
</evidence>
<feature type="region of interest" description="Disordered" evidence="4">
    <location>
        <begin position="118"/>
        <end position="149"/>
    </location>
</feature>
<evidence type="ECO:0000256" key="5">
    <source>
        <dbReference type="SAM" id="SignalP"/>
    </source>
</evidence>
<keyword evidence="7" id="KW-1185">Reference proteome</keyword>
<evidence type="ECO:0000256" key="3">
    <source>
        <dbReference type="ARBA" id="ARBA00023319"/>
    </source>
</evidence>
<dbReference type="EMBL" id="AAPE02068854">
    <property type="status" value="NOT_ANNOTATED_CDS"/>
    <property type="molecule type" value="Genomic_DNA"/>
</dbReference>
<reference evidence="6 7" key="1">
    <citation type="journal article" date="2011" name="Nature">
        <title>A high-resolution map of human evolutionary constraint using 29 mammals.</title>
        <authorList>
            <person name="Lindblad-Toh K."/>
            <person name="Garber M."/>
            <person name="Zuk O."/>
            <person name="Lin M.F."/>
            <person name="Parker B.J."/>
            <person name="Washietl S."/>
            <person name="Kheradpour P."/>
            <person name="Ernst J."/>
            <person name="Jordan G."/>
            <person name="Mauceli E."/>
            <person name="Ward L.D."/>
            <person name="Lowe C.B."/>
            <person name="Holloway A.K."/>
            <person name="Clamp M."/>
            <person name="Gnerre S."/>
            <person name="Alfoldi J."/>
            <person name="Beal K."/>
            <person name="Chang J."/>
            <person name="Clawson H."/>
            <person name="Cuff J."/>
            <person name="Di Palma F."/>
            <person name="Fitzgerald S."/>
            <person name="Flicek P."/>
            <person name="Guttman M."/>
            <person name="Hubisz M.J."/>
            <person name="Jaffe D.B."/>
            <person name="Jungreis I."/>
            <person name="Kent W.J."/>
            <person name="Kostka D."/>
            <person name="Lara M."/>
            <person name="Martins A.L."/>
            <person name="Massingham T."/>
            <person name="Moltke I."/>
            <person name="Raney B.J."/>
            <person name="Rasmussen M.D."/>
            <person name="Robinson J."/>
            <person name="Stark A."/>
            <person name="Vilella A.J."/>
            <person name="Wen J."/>
            <person name="Xie X."/>
            <person name="Zody M.C."/>
            <person name="Baldwin J."/>
            <person name="Bloom T."/>
            <person name="Chin C.W."/>
            <person name="Heiman D."/>
            <person name="Nicol R."/>
            <person name="Nusbaum C."/>
            <person name="Young S."/>
            <person name="Wilkinson J."/>
            <person name="Worley K.C."/>
            <person name="Kovar C.L."/>
            <person name="Muzny D.M."/>
            <person name="Gibbs R.A."/>
            <person name="Cree A."/>
            <person name="Dihn H.H."/>
            <person name="Fowler G."/>
            <person name="Jhangiani S."/>
            <person name="Joshi V."/>
            <person name="Lee S."/>
            <person name="Lewis L.R."/>
            <person name="Nazareth L.V."/>
            <person name="Okwuonu G."/>
            <person name="Santibanez J."/>
            <person name="Warren W.C."/>
            <person name="Mardis E.R."/>
            <person name="Weinstock G.M."/>
            <person name="Wilson R.K."/>
            <person name="Delehaunty K."/>
            <person name="Dooling D."/>
            <person name="Fronik C."/>
            <person name="Fulton L."/>
            <person name="Fulton B."/>
            <person name="Graves T."/>
            <person name="Minx P."/>
            <person name="Sodergren E."/>
            <person name="Birney E."/>
            <person name="Margulies E.H."/>
            <person name="Herrero J."/>
            <person name="Green E.D."/>
            <person name="Haussler D."/>
            <person name="Siepel A."/>
            <person name="Goldman N."/>
            <person name="Pollard K.S."/>
            <person name="Pedersen J.S."/>
            <person name="Lander E.S."/>
            <person name="Kellis M."/>
        </authorList>
    </citation>
    <scope>NUCLEOTIDE SEQUENCE [LARGE SCALE GENOMIC DNA]</scope>
</reference>
<sequence length="149" mass="15966">MSPRPSTLLGLVLCLGQTIHMQEGSRPKPTLRAEPGPVIPRGRPVTFVCRGPAGAQMCRLVMDGRPERRYQNLVPLDGSQGTEERFLFPVVAADTAGSYRCYCFTQFGWSKRSEPLELQVTGEDASTPPSGGSQGPAPCPSPVSVLGLP</sequence>
<dbReference type="GO" id="GO:0005886">
    <property type="term" value="C:plasma membrane"/>
    <property type="evidence" value="ECO:0007669"/>
    <property type="project" value="TreeGrafter"/>
</dbReference>
<proteinExistence type="predicted"/>
<keyword evidence="2" id="KW-1015">Disulfide bond</keyword>
<dbReference type="InterPro" id="IPR036179">
    <property type="entry name" value="Ig-like_dom_sf"/>
</dbReference>
<feature type="signal peptide" evidence="5">
    <location>
        <begin position="1"/>
        <end position="24"/>
    </location>
</feature>